<reference evidence="1 2" key="2">
    <citation type="journal article" date="2021" name="Int. J. Syst. Evol. Microbiol.">
        <title>Roseibium litorale sp. nov., isolated from a tidal flat sediment and proposal for the reclassification of Labrenzia polysiphoniae as Roseibium polysiphoniae comb. nov.</title>
        <authorList>
            <person name="Liu Y."/>
            <person name="Pei T."/>
            <person name="Du J."/>
            <person name="Chao M."/>
            <person name="Deng M.R."/>
            <person name="Zhu H."/>
        </authorList>
    </citation>
    <scope>NUCLEOTIDE SEQUENCE [LARGE SCALE GENOMIC DNA]</scope>
    <source>
        <strain evidence="1 2">4C16A</strain>
    </source>
</reference>
<keyword evidence="2" id="KW-1185">Reference proteome</keyword>
<organism evidence="1 2">
    <name type="scientific">Roseibium litorale</name>
    <dbReference type="NCBI Taxonomy" id="2803841"/>
    <lineage>
        <taxon>Bacteria</taxon>
        <taxon>Pseudomonadati</taxon>
        <taxon>Pseudomonadota</taxon>
        <taxon>Alphaproteobacteria</taxon>
        <taxon>Hyphomicrobiales</taxon>
        <taxon>Stappiaceae</taxon>
        <taxon>Roseibium</taxon>
    </lineage>
</organism>
<evidence type="ECO:0000313" key="2">
    <source>
        <dbReference type="Proteomes" id="UP000632063"/>
    </source>
</evidence>
<sequence length="140" mass="14897">MSLVASFQARLSAAGSLFRQVAGSYEFANLDKKAKASPAAFVMVREDASGDNERLNGPVFQRVETDVAVLIRVTSLAGNAGAVTDIETLKAHARGRLLGFVPDGCDEPVTHISGALVKASGGEVWWEDVFSAPQYIEEQA</sequence>
<evidence type="ECO:0000313" key="1">
    <source>
        <dbReference type="EMBL" id="MBD8890151.1"/>
    </source>
</evidence>
<dbReference type="Proteomes" id="UP000632063">
    <property type="component" value="Unassembled WGS sequence"/>
</dbReference>
<proteinExistence type="predicted"/>
<comment type="caution">
    <text evidence="1">The sequence shown here is derived from an EMBL/GenBank/DDBJ whole genome shotgun (WGS) entry which is preliminary data.</text>
</comment>
<protein>
    <submittedName>
        <fullName evidence="1">Uncharacterized protein</fullName>
    </submittedName>
</protein>
<dbReference type="Pfam" id="PF23840">
    <property type="entry name" value="Phage_tail_terminator"/>
    <property type="match status" value="1"/>
</dbReference>
<gene>
    <name evidence="1" type="ORF">IG616_01205</name>
</gene>
<reference evidence="2" key="1">
    <citation type="submission" date="2020-09" db="EMBL/GenBank/DDBJ databases">
        <title>The genome sequence of strain Labrenzia suaedae 4C16A.</title>
        <authorList>
            <person name="Liu Y."/>
        </authorList>
    </citation>
    <scope>NUCLEOTIDE SEQUENCE [LARGE SCALE GENOMIC DNA]</scope>
    <source>
        <strain evidence="2">4C16A</strain>
    </source>
</reference>
<dbReference type="EMBL" id="JACYXI010000001">
    <property type="protein sequence ID" value="MBD8890151.1"/>
    <property type="molecule type" value="Genomic_DNA"/>
</dbReference>
<dbReference type="RefSeq" id="WP_192145642.1">
    <property type="nucleotide sequence ID" value="NZ_JACYXI010000001.1"/>
</dbReference>
<name>A0ABR9CH09_9HYPH</name>
<accession>A0ABR9CH09</accession>
<dbReference type="InterPro" id="IPR056912">
    <property type="entry name" value="Phage_JBD30_tail_term-like"/>
</dbReference>